<evidence type="ECO:0000313" key="3">
    <source>
        <dbReference type="Proteomes" id="UP000294581"/>
    </source>
</evidence>
<dbReference type="SUPFAM" id="SSF64376">
    <property type="entry name" value="YlxR-like"/>
    <property type="match status" value="1"/>
</dbReference>
<organism evidence="2 3">
    <name type="scientific">Alicyclobacillus sacchari</name>
    <dbReference type="NCBI Taxonomy" id="392010"/>
    <lineage>
        <taxon>Bacteria</taxon>
        <taxon>Bacillati</taxon>
        <taxon>Bacillota</taxon>
        <taxon>Bacilli</taxon>
        <taxon>Bacillales</taxon>
        <taxon>Alicyclobacillaceae</taxon>
        <taxon>Alicyclobacillus</taxon>
    </lineage>
</organism>
<reference evidence="2 3" key="1">
    <citation type="submission" date="2019-03" db="EMBL/GenBank/DDBJ databases">
        <title>Genomic Encyclopedia of Type Strains, Phase IV (KMG-IV): sequencing the most valuable type-strain genomes for metagenomic binning, comparative biology and taxonomic classification.</title>
        <authorList>
            <person name="Goeker M."/>
        </authorList>
    </citation>
    <scope>NUCLEOTIDE SEQUENCE [LARGE SCALE GENOMIC DNA]</scope>
    <source>
        <strain evidence="2 3">DSM 17974</strain>
    </source>
</reference>
<evidence type="ECO:0000259" key="1">
    <source>
        <dbReference type="Pfam" id="PF04296"/>
    </source>
</evidence>
<dbReference type="Pfam" id="PF04296">
    <property type="entry name" value="YlxR"/>
    <property type="match status" value="1"/>
</dbReference>
<dbReference type="OrthoDB" id="9813251at2"/>
<name>A0A4R8LS95_9BACL</name>
<dbReference type="CDD" id="cd00279">
    <property type="entry name" value="YlxR"/>
    <property type="match status" value="1"/>
</dbReference>
<dbReference type="InterPro" id="IPR007393">
    <property type="entry name" value="YlxR_dom"/>
</dbReference>
<dbReference type="Gene3D" id="3.30.1230.10">
    <property type="entry name" value="YlxR-like"/>
    <property type="match status" value="1"/>
</dbReference>
<feature type="domain" description="YlxR" evidence="1">
    <location>
        <begin position="10"/>
        <end position="83"/>
    </location>
</feature>
<proteinExistence type="predicted"/>
<comment type="caution">
    <text evidence="2">The sequence shown here is derived from an EMBL/GenBank/DDBJ whole genome shotgun (WGS) entry which is preliminary data.</text>
</comment>
<dbReference type="RefSeq" id="WP_134158478.1">
    <property type="nucleotide sequence ID" value="NZ_SORF01000002.1"/>
</dbReference>
<accession>A0A4R8LS95</accession>
<dbReference type="AlphaFoldDB" id="A0A4R8LS95"/>
<protein>
    <recommendedName>
        <fullName evidence="1">YlxR domain-containing protein</fullName>
    </recommendedName>
</protein>
<dbReference type="PANTHER" id="PTHR34215">
    <property type="entry name" value="BLL0784 PROTEIN"/>
    <property type="match status" value="1"/>
</dbReference>
<gene>
    <name evidence="2" type="ORF">C7445_10271</name>
</gene>
<dbReference type="EMBL" id="SORF01000002">
    <property type="protein sequence ID" value="TDY50519.1"/>
    <property type="molecule type" value="Genomic_DNA"/>
</dbReference>
<dbReference type="InterPro" id="IPR037465">
    <property type="entry name" value="YlxR"/>
</dbReference>
<dbReference type="NCBIfam" id="NF047356">
    <property type="entry name" value="RNA_bind_RnpM"/>
    <property type="match status" value="1"/>
</dbReference>
<keyword evidence="3" id="KW-1185">Reference proteome</keyword>
<sequence>MNKVRKVPLRKCVGCQEMKPKRELVRVVHTPEGDVRVDPTGKQNGRGAYLCPHPSCLQTAQKRRSLERVLKTSIPDEVYQTLADKMREVADGA</sequence>
<dbReference type="Proteomes" id="UP000294581">
    <property type="component" value="Unassembled WGS sequence"/>
</dbReference>
<dbReference type="PANTHER" id="PTHR34215:SF1">
    <property type="entry name" value="YLXR DOMAIN-CONTAINING PROTEIN"/>
    <property type="match status" value="1"/>
</dbReference>
<dbReference type="InterPro" id="IPR035931">
    <property type="entry name" value="YlxR-like_sf"/>
</dbReference>
<evidence type="ECO:0000313" key="2">
    <source>
        <dbReference type="EMBL" id="TDY50519.1"/>
    </source>
</evidence>